<dbReference type="EMBL" id="BHVY01000004">
    <property type="protein sequence ID" value="GIJ86943.1"/>
    <property type="molecule type" value="Genomic_DNA"/>
</dbReference>
<accession>A0A9P3BEP5</accession>
<dbReference type="Proteomes" id="UP001043456">
    <property type="component" value="Unassembled WGS sequence"/>
</dbReference>
<evidence type="ECO:0000313" key="2">
    <source>
        <dbReference type="Proteomes" id="UP001043456"/>
    </source>
</evidence>
<proteinExistence type="predicted"/>
<dbReference type="AlphaFoldDB" id="A0A9P3BEP5"/>
<dbReference type="GeneID" id="67004453"/>
<organism evidence="1 2">
    <name type="scientific">Aspergillus pseudoviridinutans</name>
    <dbReference type="NCBI Taxonomy" id="1517512"/>
    <lineage>
        <taxon>Eukaryota</taxon>
        <taxon>Fungi</taxon>
        <taxon>Dikarya</taxon>
        <taxon>Ascomycota</taxon>
        <taxon>Pezizomycotina</taxon>
        <taxon>Eurotiomycetes</taxon>
        <taxon>Eurotiomycetidae</taxon>
        <taxon>Eurotiales</taxon>
        <taxon>Aspergillaceae</taxon>
        <taxon>Aspergillus</taxon>
        <taxon>Aspergillus subgen. Fumigati</taxon>
    </lineage>
</organism>
<sequence>MAFSKLRILRTKKPAAEVQLGERPAAVCTQKPGAEVTVGARMAALSTQTPADHDDDNDQFYDCDPYDEDGDYKMKDLPQVEMQKEDLERAMKKTAATTTKR</sequence>
<dbReference type="RefSeq" id="XP_043157689.1">
    <property type="nucleotide sequence ID" value="XM_043301754.1"/>
</dbReference>
<reference evidence="1 2" key="1">
    <citation type="submission" date="2018-10" db="EMBL/GenBank/DDBJ databases">
        <title>Pan-genome distribution and transcriptional activeness of fungal secondary metabolism genes in Aspergillus section Fumigati.</title>
        <authorList>
            <person name="Takahashi H."/>
            <person name="Umemura M."/>
            <person name="Ninomiya A."/>
            <person name="Kusuya Y."/>
            <person name="Urayama S."/>
            <person name="Shimizu M."/>
            <person name="Watanabe A."/>
            <person name="Kamei K."/>
            <person name="Yaguchi T."/>
            <person name="Hagiwara D."/>
        </authorList>
    </citation>
    <scope>NUCLEOTIDE SEQUENCE [LARGE SCALE GENOMIC DNA]</scope>
    <source>
        <strain evidence="1 2">IFM 55266</strain>
    </source>
</reference>
<gene>
    <name evidence="1" type="ORF">Asppvi_005842</name>
</gene>
<protein>
    <submittedName>
        <fullName evidence="1">Uncharacterized protein</fullName>
    </submittedName>
</protein>
<keyword evidence="2" id="KW-1185">Reference proteome</keyword>
<comment type="caution">
    <text evidence="1">The sequence shown here is derived from an EMBL/GenBank/DDBJ whole genome shotgun (WGS) entry which is preliminary data.</text>
</comment>
<dbReference type="OrthoDB" id="4498439at2759"/>
<name>A0A9P3BEP5_9EURO</name>
<evidence type="ECO:0000313" key="1">
    <source>
        <dbReference type="EMBL" id="GIJ86943.1"/>
    </source>
</evidence>